<evidence type="ECO:0000313" key="1">
    <source>
        <dbReference type="EMBL" id="VDD44462.1"/>
    </source>
</evidence>
<dbReference type="EMBL" id="LR031877">
    <property type="protein sequence ID" value="VDD44462.1"/>
    <property type="molecule type" value="Genomic_DNA"/>
</dbReference>
<sequence>MIEGSIPIALIFRVHYKAMTSAFSSKVKLSSKKGETLLLQTDLSRSNSVIPRSIQWRDINLPDEWVLEGAVQQKLPAPQESIEPNTLRLKHIEQFRDGKVKLSFIRNNQDRIDEYLCESSYNPETIDLGRVSQLGHDFPREEKNMKFRPRFSTSDIPNSVLRNVNFQSQIPKLVYSAENDLSQNEFITKSEPTMNPITNRNKTPEWETLANGLRNQSKIKTPFQWSLLLKRKTKVPCLNLSKFPIRVSKLTKTQTLNSFVLSKVN</sequence>
<protein>
    <submittedName>
        <fullName evidence="1">Uncharacterized protein</fullName>
    </submittedName>
</protein>
<proteinExistence type="predicted"/>
<dbReference type="AlphaFoldDB" id="A0A3P6FJC2"/>
<reference evidence="1" key="1">
    <citation type="submission" date="2018-11" db="EMBL/GenBank/DDBJ databases">
        <authorList>
            <consortium name="Genoscope - CEA"/>
            <person name="William W."/>
        </authorList>
    </citation>
    <scope>NUCLEOTIDE SEQUENCE</scope>
</reference>
<accession>A0A3P6FJC2</accession>
<organism evidence="1">
    <name type="scientific">Brassica oleracea</name>
    <name type="common">Wild cabbage</name>
    <dbReference type="NCBI Taxonomy" id="3712"/>
    <lineage>
        <taxon>Eukaryota</taxon>
        <taxon>Viridiplantae</taxon>
        <taxon>Streptophyta</taxon>
        <taxon>Embryophyta</taxon>
        <taxon>Tracheophyta</taxon>
        <taxon>Spermatophyta</taxon>
        <taxon>Magnoliopsida</taxon>
        <taxon>eudicotyledons</taxon>
        <taxon>Gunneridae</taxon>
        <taxon>Pentapetalae</taxon>
        <taxon>rosids</taxon>
        <taxon>malvids</taxon>
        <taxon>Brassicales</taxon>
        <taxon>Brassicaceae</taxon>
        <taxon>Brassiceae</taxon>
        <taxon>Brassica</taxon>
    </lineage>
</organism>
<name>A0A3P6FJC2_BRAOL</name>
<gene>
    <name evidence="1" type="ORF">BOLC5T32009H</name>
</gene>